<dbReference type="GO" id="GO:0008171">
    <property type="term" value="F:O-methyltransferase activity"/>
    <property type="evidence" value="ECO:0007669"/>
    <property type="project" value="InterPro"/>
</dbReference>
<dbReference type="InterPro" id="IPR016461">
    <property type="entry name" value="COMT-like"/>
</dbReference>
<dbReference type="InterPro" id="IPR001077">
    <property type="entry name" value="COMT_C"/>
</dbReference>
<evidence type="ECO:0000256" key="1">
    <source>
        <dbReference type="ARBA" id="ARBA00022603"/>
    </source>
</evidence>
<dbReference type="SUPFAM" id="SSF46785">
    <property type="entry name" value="Winged helix' DNA-binding domain"/>
    <property type="match status" value="1"/>
</dbReference>
<sequence>MTNPSPVTLSELVKALSIPETKSAPIFRLMRVLVHAGFFAVQKIHELKSEEGYVSTPTSKLLSNNHDINLSSFLLAVTDPLCVTPCHFMSSWFQGKGSTPFEAAYGMDFWSYCSQHSDASKSFDASMSTDSEFVMNVVVKECKPMFEGFSSLVDVGGGTGSCAKAISEAFPHLRCTVLDLPHVVSHMQGSENVEFVGGDMFEYIPYADIILLKWIMHNWTDEECVDILKRCKEAISVNNNGKVIIIDIVVDVNKGKNEAIETQLCFDILMMVMLTGKERTETEWEKLFLEAGFTSYKITHGFGSKSVIEVFP</sequence>
<comment type="pathway">
    <text evidence="4">Alkaloid biosynthesis; (S)-reticuline biosynthesis.</text>
</comment>
<dbReference type="EMBL" id="JADFTS010000009">
    <property type="protein sequence ID" value="KAF9587301.1"/>
    <property type="molecule type" value="Genomic_DNA"/>
</dbReference>
<feature type="active site" description="Proton acceptor" evidence="5">
    <location>
        <position position="217"/>
    </location>
</feature>
<organism evidence="8 9">
    <name type="scientific">Coptis chinensis</name>
    <dbReference type="NCBI Taxonomy" id="261450"/>
    <lineage>
        <taxon>Eukaryota</taxon>
        <taxon>Viridiplantae</taxon>
        <taxon>Streptophyta</taxon>
        <taxon>Embryophyta</taxon>
        <taxon>Tracheophyta</taxon>
        <taxon>Spermatophyta</taxon>
        <taxon>Magnoliopsida</taxon>
        <taxon>Ranunculales</taxon>
        <taxon>Ranunculaceae</taxon>
        <taxon>Coptidoideae</taxon>
        <taxon>Coptis</taxon>
    </lineage>
</organism>
<dbReference type="SUPFAM" id="SSF53335">
    <property type="entry name" value="S-adenosyl-L-methionine-dependent methyltransferases"/>
    <property type="match status" value="1"/>
</dbReference>
<dbReference type="GO" id="GO:0032259">
    <property type="term" value="P:methylation"/>
    <property type="evidence" value="ECO:0007669"/>
    <property type="project" value="UniProtKB-KW"/>
</dbReference>
<dbReference type="OrthoDB" id="2410195at2759"/>
<dbReference type="Pfam" id="PF00891">
    <property type="entry name" value="Methyltransf_2"/>
    <property type="match status" value="1"/>
</dbReference>
<dbReference type="CDD" id="cd02440">
    <property type="entry name" value="AdoMet_MTases"/>
    <property type="match status" value="1"/>
</dbReference>
<evidence type="ECO:0000259" key="6">
    <source>
        <dbReference type="Pfam" id="PF00891"/>
    </source>
</evidence>
<evidence type="ECO:0000313" key="8">
    <source>
        <dbReference type="EMBL" id="KAF9587301.1"/>
    </source>
</evidence>
<dbReference type="Proteomes" id="UP000631114">
    <property type="component" value="Unassembled WGS sequence"/>
</dbReference>
<evidence type="ECO:0000313" key="9">
    <source>
        <dbReference type="Proteomes" id="UP000631114"/>
    </source>
</evidence>
<dbReference type="PANTHER" id="PTHR11746">
    <property type="entry name" value="O-METHYLTRANSFERASE"/>
    <property type="match status" value="1"/>
</dbReference>
<feature type="domain" description="O-methyltransferase dimerisation" evidence="7">
    <location>
        <begin position="5"/>
        <end position="62"/>
    </location>
</feature>
<dbReference type="InterPro" id="IPR036388">
    <property type="entry name" value="WH-like_DNA-bd_sf"/>
</dbReference>
<keyword evidence="9" id="KW-1185">Reference proteome</keyword>
<dbReference type="Pfam" id="PF08100">
    <property type="entry name" value="Dimerisation"/>
    <property type="match status" value="1"/>
</dbReference>
<reference evidence="8 9" key="1">
    <citation type="submission" date="2020-10" db="EMBL/GenBank/DDBJ databases">
        <title>The Coptis chinensis genome and diversification of protoberbering-type alkaloids.</title>
        <authorList>
            <person name="Wang B."/>
            <person name="Shu S."/>
            <person name="Song C."/>
            <person name="Liu Y."/>
        </authorList>
    </citation>
    <scope>NUCLEOTIDE SEQUENCE [LARGE SCALE GENOMIC DNA]</scope>
    <source>
        <strain evidence="8">HL-2020</strain>
        <tissue evidence="8">Leaf</tissue>
    </source>
</reference>
<dbReference type="Gene3D" id="1.10.10.10">
    <property type="entry name" value="Winged helix-like DNA-binding domain superfamily/Winged helix DNA-binding domain"/>
    <property type="match status" value="1"/>
</dbReference>
<dbReference type="PIRSF" id="PIRSF005739">
    <property type="entry name" value="O-mtase"/>
    <property type="match status" value="1"/>
</dbReference>
<keyword evidence="3" id="KW-0949">S-adenosyl-L-methionine</keyword>
<evidence type="ECO:0000259" key="7">
    <source>
        <dbReference type="Pfam" id="PF08100"/>
    </source>
</evidence>
<dbReference type="InterPro" id="IPR036390">
    <property type="entry name" value="WH_DNA-bd_sf"/>
</dbReference>
<dbReference type="AlphaFoldDB" id="A0A835GV20"/>
<evidence type="ECO:0000256" key="2">
    <source>
        <dbReference type="ARBA" id="ARBA00022679"/>
    </source>
</evidence>
<evidence type="ECO:0000256" key="4">
    <source>
        <dbReference type="ARBA" id="ARBA00060692"/>
    </source>
</evidence>
<dbReference type="PROSITE" id="PS51683">
    <property type="entry name" value="SAM_OMT_II"/>
    <property type="match status" value="1"/>
</dbReference>
<evidence type="ECO:0000256" key="3">
    <source>
        <dbReference type="ARBA" id="ARBA00022691"/>
    </source>
</evidence>
<dbReference type="Gene3D" id="3.40.50.150">
    <property type="entry name" value="Vaccinia Virus protein VP39"/>
    <property type="match status" value="1"/>
</dbReference>
<keyword evidence="2" id="KW-0808">Transferase</keyword>
<protein>
    <submittedName>
        <fullName evidence="8">Uncharacterized protein</fullName>
    </submittedName>
</protein>
<evidence type="ECO:0000256" key="5">
    <source>
        <dbReference type="PIRSR" id="PIRSR005739-1"/>
    </source>
</evidence>
<accession>A0A835GV20</accession>
<name>A0A835GV20_9MAGN</name>
<dbReference type="FunFam" id="3.40.50.150:FF:000057">
    <property type="entry name" value="O-methyltransferase ZRP4"/>
    <property type="match status" value="1"/>
</dbReference>
<gene>
    <name evidence="8" type="ORF">IFM89_001025</name>
</gene>
<keyword evidence="1" id="KW-0489">Methyltransferase</keyword>
<dbReference type="InterPro" id="IPR012967">
    <property type="entry name" value="COMT_dimerisation"/>
</dbReference>
<dbReference type="InterPro" id="IPR029063">
    <property type="entry name" value="SAM-dependent_MTases_sf"/>
</dbReference>
<proteinExistence type="predicted"/>
<feature type="domain" description="O-methyltransferase C-terminal" evidence="6">
    <location>
        <begin position="94"/>
        <end position="293"/>
    </location>
</feature>
<comment type="caution">
    <text evidence="8">The sequence shown here is derived from an EMBL/GenBank/DDBJ whole genome shotgun (WGS) entry which is preliminary data.</text>
</comment>